<feature type="transmembrane region" description="Helical" evidence="1">
    <location>
        <begin position="161"/>
        <end position="182"/>
    </location>
</feature>
<feature type="transmembrane region" description="Helical" evidence="1">
    <location>
        <begin position="124"/>
        <end position="149"/>
    </location>
</feature>
<evidence type="ECO:0000313" key="3">
    <source>
        <dbReference type="Proteomes" id="UP000334019"/>
    </source>
</evidence>
<name>A0A5Q2RKC5_9ACTN</name>
<feature type="transmembrane region" description="Helical" evidence="1">
    <location>
        <begin position="48"/>
        <end position="72"/>
    </location>
</feature>
<sequence length="283" mass="29034">MDATLALAAVVAVVAAVRSTWSPCGVSMLSTITPVTEASRDRSYPVTVAWFLVGAVVGGITLGLGAAVAAALVGGLDLPTTTALGTLAALAVLAAAFDARILGLDLPGHGRQVNETWLTRFRSWVYGGGFGWQIGVGLATYIVTAGVYLTVAAAALTGRPLVAAALGTLFGLTRGLAIFAGARLTTHEALYDFHRRFEDRRELSRQVTIGAQLLVAAVAAGLAWGPSGLAATVAAGVVVLALVQPEVMRVRSTARGVTTPVEITDRPATVLVDERAASFSAGR</sequence>
<dbReference type="Proteomes" id="UP000334019">
    <property type="component" value="Chromosome"/>
</dbReference>
<keyword evidence="1" id="KW-0472">Membrane</keyword>
<dbReference type="EMBL" id="CP045851">
    <property type="protein sequence ID" value="QGG93655.1"/>
    <property type="molecule type" value="Genomic_DNA"/>
</dbReference>
<gene>
    <name evidence="2" type="ORF">GH723_00190</name>
</gene>
<accession>A0A5Q2RKC5</accession>
<evidence type="ECO:0000313" key="2">
    <source>
        <dbReference type="EMBL" id="QGG93655.1"/>
    </source>
</evidence>
<keyword evidence="1" id="KW-1133">Transmembrane helix</keyword>
<dbReference type="AlphaFoldDB" id="A0A5Q2RKC5"/>
<feature type="transmembrane region" description="Helical" evidence="1">
    <location>
        <begin position="84"/>
        <end position="104"/>
    </location>
</feature>
<evidence type="ECO:0000256" key="1">
    <source>
        <dbReference type="SAM" id="Phobius"/>
    </source>
</evidence>
<keyword evidence="3" id="KW-1185">Reference proteome</keyword>
<feature type="transmembrane region" description="Helical" evidence="1">
    <location>
        <begin position="213"/>
        <end position="243"/>
    </location>
</feature>
<keyword evidence="1" id="KW-0812">Transmembrane</keyword>
<reference evidence="2 3" key="1">
    <citation type="submission" date="2019-11" db="EMBL/GenBank/DDBJ databases">
        <authorList>
            <person name="He Y."/>
        </authorList>
    </citation>
    <scope>NUCLEOTIDE SEQUENCE [LARGE SCALE GENOMIC DNA]</scope>
    <source>
        <strain evidence="2 3">SCSIO 58843</strain>
    </source>
</reference>
<evidence type="ECO:0008006" key="4">
    <source>
        <dbReference type="Google" id="ProtNLM"/>
    </source>
</evidence>
<protein>
    <recommendedName>
        <fullName evidence="4">Cytochrome C biogenesis protein transmembrane domain-containing protein</fullName>
    </recommendedName>
</protein>
<dbReference type="RefSeq" id="WP_153757761.1">
    <property type="nucleotide sequence ID" value="NZ_CP045851.1"/>
</dbReference>
<organism evidence="2 3">
    <name type="scientific">Actinomarinicola tropica</name>
    <dbReference type="NCBI Taxonomy" id="2789776"/>
    <lineage>
        <taxon>Bacteria</taxon>
        <taxon>Bacillati</taxon>
        <taxon>Actinomycetota</taxon>
        <taxon>Acidimicrobiia</taxon>
        <taxon>Acidimicrobiales</taxon>
        <taxon>Iamiaceae</taxon>
        <taxon>Actinomarinicola</taxon>
    </lineage>
</organism>
<dbReference type="KEGG" id="atq:GH723_00190"/>
<proteinExistence type="predicted"/>